<dbReference type="EMBL" id="PDES01000009">
    <property type="protein sequence ID" value="RRQ84526.1"/>
    <property type="molecule type" value="Genomic_DNA"/>
</dbReference>
<accession>A0A3R8RJB0</accession>
<dbReference type="RefSeq" id="WP_125214006.1">
    <property type="nucleotide sequence ID" value="NZ_PDES01000009.1"/>
</dbReference>
<gene>
    <name evidence="1" type="ORF">CQW44_20795</name>
</gene>
<keyword evidence="2" id="KW-1185">Reference proteome</keyword>
<comment type="caution">
    <text evidence="1">The sequence shown here is derived from an EMBL/GenBank/DDBJ whole genome shotgun (WGS) entry which is preliminary data.</text>
</comment>
<organism evidence="1 2">
    <name type="scientific">Streptomyces griseofuscus</name>
    <dbReference type="NCBI Taxonomy" id="146922"/>
    <lineage>
        <taxon>Bacteria</taxon>
        <taxon>Bacillati</taxon>
        <taxon>Actinomycetota</taxon>
        <taxon>Actinomycetes</taxon>
        <taxon>Kitasatosporales</taxon>
        <taxon>Streptomycetaceae</taxon>
        <taxon>Streptomyces</taxon>
    </lineage>
</organism>
<sequence length="177" mass="18500">MNPQQTEPASAPGTGPLALAFHKFALFASMSAQANPGIAPCVLAVGEVAEALGAALDRRGIAVLGVRAQDVLGADPARLGGHRRFPGAYVEPACPQLDSVPVARLIGALSDLIVPHGAVLLAGPERCGEVRELLASCGLHDSDDTRAGTHLLARKKDVCCHDRDQQFHDRSAIWCEG</sequence>
<protein>
    <submittedName>
        <fullName evidence="1">Uncharacterized protein</fullName>
    </submittedName>
</protein>
<proteinExistence type="predicted"/>
<dbReference type="AlphaFoldDB" id="A0A3R8RJB0"/>
<reference evidence="1 2" key="1">
    <citation type="submission" date="2017-10" db="EMBL/GenBank/DDBJ databases">
        <title>Draft genome of actinobacteria isolated from guarana (Paullinia cupana (Mart.) Ducke.</title>
        <authorList>
            <person name="Siqueira K.A."/>
            <person name="Liotti R.G."/>
            <person name="Mendes T.A."/>
            <person name="Soares M.A."/>
        </authorList>
    </citation>
    <scope>NUCLEOTIDE SEQUENCE [LARGE SCALE GENOMIC DNA]</scope>
    <source>
        <strain evidence="1 2">199</strain>
    </source>
</reference>
<evidence type="ECO:0000313" key="2">
    <source>
        <dbReference type="Proteomes" id="UP000276379"/>
    </source>
</evidence>
<name>A0A3R8RJB0_9ACTN</name>
<dbReference type="Proteomes" id="UP000276379">
    <property type="component" value="Unassembled WGS sequence"/>
</dbReference>
<evidence type="ECO:0000313" key="1">
    <source>
        <dbReference type="EMBL" id="RRQ84526.1"/>
    </source>
</evidence>